<sequence length="438" mass="48197">MPNSSERPRRIRVDREGPLLVEGPVEVTVGEGVVHESHRFQVAICTCRRSRTFPWCDTSHRRKATQEPASAAGPRRRRGDMAPRRLKPSPRPPESRIRQPELPVPRGDLSSRVIAALGDGVPPDLLAQQRGITAAKPYGEDLQLALYVLYELHYQGFQGVDPELEWEPGLLALRRLLEQHFLAELRLDAAPQADAAQALADLQIEPAGHQAGSVSHYLERDGDTGQFREYAALRSLYHLKEADPHAWVIPRLHGRAKAAMAAVEYDEFGAGRAENIHAGLFADLMRGLGLETAYGHYLDAAPAAALATVNVMSLFGLHRSLRGALVGHFATVEITSSPGSRRLANALRRLDAGPAAQRFYDEHVEADAVHEQVVRHEVVDGLLRAEPFLDGDVAFGVSATGFLEDRLGEQLLTRWRQGRSALLRPLPDTDTPPQGVTP</sequence>
<reference evidence="7 8" key="1">
    <citation type="submission" date="2023-07" db="EMBL/GenBank/DDBJ databases">
        <title>Comparative genomics of wheat-associated soil bacteria to identify genetic determinants of phenazine resistance.</title>
        <authorList>
            <person name="Mouncey N."/>
        </authorList>
    </citation>
    <scope>NUCLEOTIDE SEQUENCE [LARGE SCALE GENOMIC DNA]</scope>
    <source>
        <strain evidence="7 8">V2I4</strain>
    </source>
</reference>
<keyword evidence="3" id="KW-0408">Iron</keyword>
<dbReference type="Gene3D" id="1.20.910.10">
    <property type="entry name" value="Heme oxygenase-like"/>
    <property type="match status" value="1"/>
</dbReference>
<dbReference type="Proteomes" id="UP001230328">
    <property type="component" value="Unassembled WGS sequence"/>
</dbReference>
<dbReference type="SUPFAM" id="SSF48613">
    <property type="entry name" value="Heme oxygenase-like"/>
    <property type="match status" value="1"/>
</dbReference>
<keyword evidence="2" id="KW-0479">Metal-binding</keyword>
<dbReference type="InterPro" id="IPR042216">
    <property type="entry name" value="MitoNEET_CISD"/>
</dbReference>
<dbReference type="SMART" id="SM00704">
    <property type="entry name" value="ZnF_CDGSH"/>
    <property type="match status" value="1"/>
</dbReference>
<dbReference type="InterPro" id="IPR018967">
    <property type="entry name" value="FeS-contain_CDGSH-typ"/>
</dbReference>
<dbReference type="Pfam" id="PF14518">
    <property type="entry name" value="Haem_oxygenas_2"/>
    <property type="match status" value="1"/>
</dbReference>
<evidence type="ECO:0000313" key="8">
    <source>
        <dbReference type="Proteomes" id="UP001230328"/>
    </source>
</evidence>
<dbReference type="InterPro" id="IPR016084">
    <property type="entry name" value="Haem_Oase-like_multi-hlx"/>
</dbReference>
<dbReference type="EMBL" id="JAUSZI010000002">
    <property type="protein sequence ID" value="MDQ1033216.1"/>
    <property type="molecule type" value="Genomic_DNA"/>
</dbReference>
<feature type="domain" description="Iron-binding zinc finger CDGSH type" evidence="6">
    <location>
        <begin position="22"/>
        <end position="66"/>
    </location>
</feature>
<dbReference type="Pfam" id="PF09360">
    <property type="entry name" value="zf-CDGSH"/>
    <property type="match status" value="1"/>
</dbReference>
<evidence type="ECO:0000256" key="2">
    <source>
        <dbReference type="ARBA" id="ARBA00022723"/>
    </source>
</evidence>
<protein>
    <submittedName>
        <fullName evidence="7">CDGSH-type Zn-finger protein</fullName>
    </submittedName>
</protein>
<organism evidence="7 8">
    <name type="scientific">Streptomyces umbrinus</name>
    <dbReference type="NCBI Taxonomy" id="67370"/>
    <lineage>
        <taxon>Bacteria</taxon>
        <taxon>Bacillati</taxon>
        <taxon>Actinomycetota</taxon>
        <taxon>Actinomycetes</taxon>
        <taxon>Kitasatosporales</taxon>
        <taxon>Streptomycetaceae</taxon>
        <taxon>Streptomyces</taxon>
        <taxon>Streptomyces phaeochromogenes group</taxon>
    </lineage>
</organism>
<evidence type="ECO:0000256" key="3">
    <source>
        <dbReference type="ARBA" id="ARBA00023004"/>
    </source>
</evidence>
<evidence type="ECO:0000313" key="7">
    <source>
        <dbReference type="EMBL" id="MDQ1033216.1"/>
    </source>
</evidence>
<proteinExistence type="predicted"/>
<name>A0ABU0TBM1_9ACTN</name>
<feature type="region of interest" description="Disordered" evidence="5">
    <location>
        <begin position="59"/>
        <end position="105"/>
    </location>
</feature>
<comment type="caution">
    <text evidence="7">The sequence shown here is derived from an EMBL/GenBank/DDBJ whole genome shotgun (WGS) entry which is preliminary data.</text>
</comment>
<accession>A0ABU0TBM1</accession>
<gene>
    <name evidence="7" type="ORF">QF035_010798</name>
</gene>
<evidence type="ECO:0000256" key="5">
    <source>
        <dbReference type="SAM" id="MobiDB-lite"/>
    </source>
</evidence>
<dbReference type="SMART" id="SM01236">
    <property type="entry name" value="Haem_oxygenase_2"/>
    <property type="match status" value="1"/>
</dbReference>
<feature type="compositionally biased region" description="Basic residues" evidence="5">
    <location>
        <begin position="74"/>
        <end position="88"/>
    </location>
</feature>
<evidence type="ECO:0000256" key="4">
    <source>
        <dbReference type="ARBA" id="ARBA00023014"/>
    </source>
</evidence>
<keyword evidence="8" id="KW-1185">Reference proteome</keyword>
<keyword evidence="4" id="KW-0411">Iron-sulfur</keyword>
<keyword evidence="1" id="KW-0001">2Fe-2S</keyword>
<dbReference type="Gene3D" id="3.40.5.90">
    <property type="entry name" value="CDGSH iron-sulfur domain, mitoNEET-type"/>
    <property type="match status" value="1"/>
</dbReference>
<evidence type="ECO:0000256" key="1">
    <source>
        <dbReference type="ARBA" id="ARBA00022714"/>
    </source>
</evidence>
<evidence type="ECO:0000259" key="6">
    <source>
        <dbReference type="SMART" id="SM00704"/>
    </source>
</evidence>